<comment type="subcellular location">
    <subcellularLocation>
        <location evidence="1 7">Cell membrane</location>
        <topology evidence="1 7">Multi-pass membrane protein</topology>
    </subcellularLocation>
</comment>
<evidence type="ECO:0000256" key="2">
    <source>
        <dbReference type="ARBA" id="ARBA00022475"/>
    </source>
</evidence>
<feature type="region of interest" description="Disordered" evidence="8">
    <location>
        <begin position="402"/>
        <end position="429"/>
    </location>
</feature>
<name>A0A1H2DVA0_9GAMM</name>
<evidence type="ECO:0000256" key="3">
    <source>
        <dbReference type="ARBA" id="ARBA00022519"/>
    </source>
</evidence>
<dbReference type="HAMAP" id="MF_00672">
    <property type="entry name" value="UPF0761"/>
    <property type="match status" value="1"/>
</dbReference>
<dbReference type="EMBL" id="LT629780">
    <property type="protein sequence ID" value="SDT86787.1"/>
    <property type="molecule type" value="Genomic_DNA"/>
</dbReference>
<dbReference type="Proteomes" id="UP000243063">
    <property type="component" value="Chromosome I"/>
</dbReference>
<evidence type="ECO:0000256" key="5">
    <source>
        <dbReference type="ARBA" id="ARBA00022989"/>
    </source>
</evidence>
<feature type="transmembrane region" description="Helical" evidence="7">
    <location>
        <begin position="28"/>
        <end position="53"/>
    </location>
</feature>
<dbReference type="OrthoDB" id="9808671at2"/>
<dbReference type="InterPro" id="IPR017039">
    <property type="entry name" value="Virul_fac_BrkB"/>
</dbReference>
<feature type="transmembrane region" description="Helical" evidence="7">
    <location>
        <begin position="93"/>
        <end position="112"/>
    </location>
</feature>
<keyword evidence="10" id="KW-1185">Reference proteome</keyword>
<evidence type="ECO:0000256" key="7">
    <source>
        <dbReference type="HAMAP-Rule" id="MF_00672"/>
    </source>
</evidence>
<proteinExistence type="inferred from homology"/>
<organism evidence="9 10">
    <name type="scientific">Geopseudomonas guangdongensis</name>
    <dbReference type="NCBI Taxonomy" id="1245526"/>
    <lineage>
        <taxon>Bacteria</taxon>
        <taxon>Pseudomonadati</taxon>
        <taxon>Pseudomonadota</taxon>
        <taxon>Gammaproteobacteria</taxon>
        <taxon>Pseudomonadales</taxon>
        <taxon>Pseudomonadaceae</taxon>
        <taxon>Geopseudomonas</taxon>
    </lineage>
</organism>
<dbReference type="AlphaFoldDB" id="A0A1H2DVA0"/>
<reference evidence="10" key="1">
    <citation type="submission" date="2016-10" db="EMBL/GenBank/DDBJ databases">
        <authorList>
            <person name="Varghese N."/>
            <person name="Submissions S."/>
        </authorList>
    </citation>
    <scope>NUCLEOTIDE SEQUENCE [LARGE SCALE GENOMIC DNA]</scope>
    <source>
        <strain evidence="10">CCTCC 2012022</strain>
    </source>
</reference>
<evidence type="ECO:0000256" key="4">
    <source>
        <dbReference type="ARBA" id="ARBA00022692"/>
    </source>
</evidence>
<feature type="transmembrane region" description="Helical" evidence="7">
    <location>
        <begin position="234"/>
        <end position="259"/>
    </location>
</feature>
<dbReference type="NCBIfam" id="TIGR00765">
    <property type="entry name" value="yihY_not_rbn"/>
    <property type="match status" value="1"/>
</dbReference>
<keyword evidence="4 7" id="KW-0812">Transmembrane</keyword>
<dbReference type="STRING" id="1245526.SAMN05216580_0030"/>
<feature type="transmembrane region" description="Helical" evidence="7">
    <location>
        <begin position="204"/>
        <end position="228"/>
    </location>
</feature>
<evidence type="ECO:0000313" key="10">
    <source>
        <dbReference type="Proteomes" id="UP000243063"/>
    </source>
</evidence>
<keyword evidence="6 7" id="KW-0472">Membrane</keyword>
<feature type="transmembrane region" description="Helical" evidence="7">
    <location>
        <begin position="280"/>
        <end position="297"/>
    </location>
</feature>
<evidence type="ECO:0000256" key="6">
    <source>
        <dbReference type="ARBA" id="ARBA00023136"/>
    </source>
</evidence>
<dbReference type="PANTHER" id="PTHR30213">
    <property type="entry name" value="INNER MEMBRANE PROTEIN YHJD"/>
    <property type="match status" value="1"/>
</dbReference>
<dbReference type="PANTHER" id="PTHR30213:SF0">
    <property type="entry name" value="UPF0761 MEMBRANE PROTEIN YIHY"/>
    <property type="match status" value="1"/>
</dbReference>
<feature type="transmembrane region" description="Helical" evidence="7">
    <location>
        <begin position="133"/>
        <end position="156"/>
    </location>
</feature>
<gene>
    <name evidence="9" type="ORF">SAMN05216580_0030</name>
</gene>
<evidence type="ECO:0000256" key="8">
    <source>
        <dbReference type="SAM" id="MobiDB-lite"/>
    </source>
</evidence>
<dbReference type="GO" id="GO:0005886">
    <property type="term" value="C:plasma membrane"/>
    <property type="evidence" value="ECO:0007669"/>
    <property type="project" value="UniProtKB-SubCell"/>
</dbReference>
<evidence type="ECO:0000256" key="1">
    <source>
        <dbReference type="ARBA" id="ARBA00004651"/>
    </source>
</evidence>
<feature type="transmembrane region" description="Helical" evidence="7">
    <location>
        <begin position="168"/>
        <end position="192"/>
    </location>
</feature>
<protein>
    <recommendedName>
        <fullName evidence="7">UPF0761 membrane protein SAMN05216580_0030</fullName>
    </recommendedName>
</protein>
<keyword evidence="3" id="KW-0997">Cell inner membrane</keyword>
<dbReference type="InterPro" id="IPR023679">
    <property type="entry name" value="UPF0761_bac"/>
</dbReference>
<dbReference type="Pfam" id="PF03631">
    <property type="entry name" value="Virul_fac_BrkB"/>
    <property type="match status" value="1"/>
</dbReference>
<comment type="similarity">
    <text evidence="7">Belongs to the UPF0761 family.</text>
</comment>
<sequence>MTEHLQTVWRFVRLLVARFFADRVPQSAAALTYTTLFAVVPMMTVTFVMLAAVPAFRELGEPIQAFVFRNFVPATGEQVFAYLQGFSSQARELTWVGVALLVATAFLTLTTIEQSFNQIWRVRQARRGLSSFLLYWAILSLGPLLLGAGFAASTYVTSLALLSGPQALPGAATLLGLMPLLSGIAAFTLLYAAVPNTRVPLRHALIGGCFSALLFELAKAAFALYVTLFPGYQLIYGAFAAVPLFLLWIYLSWLIVLLGAELVCHLGSPAVWQSAERAPLLNLFGLLALLLAAQRAGRALPREALLRRGGAASEAQWQALLEFLEGERLICRNAGGDWLLCRDLGRFALVELLRRSPWPLPSVASLPAELAEPWYPRLRAALLALEQARATTLAGSLADWLEPETSEHGRAGPVNGAPAPKVGPAEERR</sequence>
<evidence type="ECO:0000313" key="9">
    <source>
        <dbReference type="EMBL" id="SDT86787.1"/>
    </source>
</evidence>
<keyword evidence="2 7" id="KW-1003">Cell membrane</keyword>
<dbReference type="RefSeq" id="WP_090211200.1">
    <property type="nucleotide sequence ID" value="NZ_LT629780.1"/>
</dbReference>
<keyword evidence="5 7" id="KW-1133">Transmembrane helix</keyword>
<accession>A0A1H2DVA0</accession>